<dbReference type="EMBL" id="CAEZXR010000109">
    <property type="protein sequence ID" value="CAB4703940.1"/>
    <property type="molecule type" value="Genomic_DNA"/>
</dbReference>
<dbReference type="AlphaFoldDB" id="A0A6J6PWK6"/>
<feature type="domain" description="HRDC" evidence="2">
    <location>
        <begin position="1"/>
        <end position="58"/>
    </location>
</feature>
<evidence type="ECO:0000313" key="3">
    <source>
        <dbReference type="EMBL" id="CAB4703940.1"/>
    </source>
</evidence>
<feature type="compositionally biased region" description="Acidic residues" evidence="1">
    <location>
        <begin position="174"/>
        <end position="186"/>
    </location>
</feature>
<name>A0A6J6PWK6_9ZZZZ</name>
<organism evidence="3">
    <name type="scientific">freshwater metagenome</name>
    <dbReference type="NCBI Taxonomy" id="449393"/>
    <lineage>
        <taxon>unclassified sequences</taxon>
        <taxon>metagenomes</taxon>
        <taxon>ecological metagenomes</taxon>
    </lineage>
</organism>
<feature type="region of interest" description="Disordered" evidence="1">
    <location>
        <begin position="161"/>
        <end position="186"/>
    </location>
</feature>
<dbReference type="PANTHER" id="PTHR47649">
    <property type="entry name" value="RIBONUCLEASE D"/>
    <property type="match status" value="1"/>
</dbReference>
<dbReference type="InterPro" id="IPR044876">
    <property type="entry name" value="HRDC_dom_sf"/>
</dbReference>
<dbReference type="Pfam" id="PF18305">
    <property type="entry name" value="DNA_pol_A_exoN"/>
    <property type="match status" value="1"/>
</dbReference>
<proteinExistence type="predicted"/>
<evidence type="ECO:0000256" key="1">
    <source>
        <dbReference type="SAM" id="MobiDB-lite"/>
    </source>
</evidence>
<dbReference type="Pfam" id="PF00570">
    <property type="entry name" value="HRDC"/>
    <property type="match status" value="1"/>
</dbReference>
<sequence>MTPSRIIPDAAIIAAATALPTDRAGLLATKGFHGRGAERYSSRWISVLSEVAALEESELPTRTPRTDGPPMPRAWAEKDPVAARRLAHARDAMATLAEEQGLPVENLVVPDSLRRTLWTPPSTREPEALAAAVAEQLAGYSARPWQIELVTPVITAAILAGDVEPPAPPAAPEPDPDLGPDADPED</sequence>
<dbReference type="GO" id="GO:0000166">
    <property type="term" value="F:nucleotide binding"/>
    <property type="evidence" value="ECO:0007669"/>
    <property type="project" value="InterPro"/>
</dbReference>
<dbReference type="PROSITE" id="PS50967">
    <property type="entry name" value="HRDC"/>
    <property type="match status" value="1"/>
</dbReference>
<dbReference type="GO" id="GO:0003676">
    <property type="term" value="F:nucleic acid binding"/>
    <property type="evidence" value="ECO:0007669"/>
    <property type="project" value="InterPro"/>
</dbReference>
<dbReference type="Gene3D" id="1.10.150.80">
    <property type="entry name" value="HRDC domain"/>
    <property type="match status" value="2"/>
</dbReference>
<reference evidence="3" key="1">
    <citation type="submission" date="2020-05" db="EMBL/GenBank/DDBJ databases">
        <authorList>
            <person name="Chiriac C."/>
            <person name="Salcher M."/>
            <person name="Ghai R."/>
            <person name="Kavagutti S V."/>
        </authorList>
    </citation>
    <scope>NUCLEOTIDE SEQUENCE</scope>
</reference>
<dbReference type="PANTHER" id="PTHR47649:SF1">
    <property type="entry name" value="RIBONUCLEASE D"/>
    <property type="match status" value="1"/>
</dbReference>
<protein>
    <submittedName>
        <fullName evidence="3">Unannotated protein</fullName>
    </submittedName>
</protein>
<evidence type="ECO:0000259" key="2">
    <source>
        <dbReference type="PROSITE" id="PS50967"/>
    </source>
</evidence>
<accession>A0A6J6PWK6</accession>
<dbReference type="InterPro" id="IPR051086">
    <property type="entry name" value="RNase_D-like"/>
</dbReference>
<dbReference type="SUPFAM" id="SSF47819">
    <property type="entry name" value="HRDC-like"/>
    <property type="match status" value="1"/>
</dbReference>
<dbReference type="InterPro" id="IPR041605">
    <property type="entry name" value="Exo_C"/>
</dbReference>
<dbReference type="InterPro" id="IPR010997">
    <property type="entry name" value="HRDC-like_sf"/>
</dbReference>
<gene>
    <name evidence="3" type="ORF">UFOPK2579_01084</name>
</gene>
<dbReference type="InterPro" id="IPR002121">
    <property type="entry name" value="HRDC_dom"/>
</dbReference>